<reference evidence="1" key="1">
    <citation type="submission" date="2020-04" db="EMBL/GenBank/DDBJ databases">
        <title>Tenacibaculum mesophilum bac2.</title>
        <authorList>
            <person name="Li M."/>
        </authorList>
    </citation>
    <scope>NUCLEOTIDE SEQUENCE</scope>
    <source>
        <strain evidence="1">Bac2</strain>
    </source>
</reference>
<evidence type="ECO:0000313" key="1">
    <source>
        <dbReference type="EMBL" id="UTD15801.1"/>
    </source>
</evidence>
<dbReference type="EMBL" id="CP050861">
    <property type="protein sequence ID" value="UTD15801.1"/>
    <property type="molecule type" value="Genomic_DNA"/>
</dbReference>
<dbReference type="InterPro" id="IPR030890">
    <property type="entry name" value="LP_HExxH_w_TonB"/>
</dbReference>
<protein>
    <recommendedName>
        <fullName evidence="3">Substrate import-associated zinc metallohydrolase lipoprotein</fullName>
    </recommendedName>
</protein>
<evidence type="ECO:0008006" key="3">
    <source>
        <dbReference type="Google" id="ProtNLM"/>
    </source>
</evidence>
<gene>
    <name evidence="1" type="ORF">HER15_10110</name>
</gene>
<organism evidence="1 2">
    <name type="scientific">Tenacibaculum mesophilum</name>
    <dbReference type="NCBI Taxonomy" id="104268"/>
    <lineage>
        <taxon>Bacteria</taxon>
        <taxon>Pseudomonadati</taxon>
        <taxon>Bacteroidota</taxon>
        <taxon>Flavobacteriia</taxon>
        <taxon>Flavobacteriales</taxon>
        <taxon>Flavobacteriaceae</taxon>
        <taxon>Tenacibaculum</taxon>
    </lineage>
</organism>
<dbReference type="NCBIfam" id="TIGR04549">
    <property type="entry name" value="LP_HExxH_w_tonB"/>
    <property type="match status" value="1"/>
</dbReference>
<name>A0AAE9MNY4_9FLAO</name>
<dbReference type="AlphaFoldDB" id="A0AAE9MNY4"/>
<dbReference type="RefSeq" id="WP_167712679.1">
    <property type="nucleotide sequence ID" value="NZ_CP050861.1"/>
</dbReference>
<proteinExistence type="predicted"/>
<dbReference type="Pfam" id="PF15890">
    <property type="entry name" value="Peptidase_Mx1"/>
    <property type="match status" value="1"/>
</dbReference>
<evidence type="ECO:0000313" key="2">
    <source>
        <dbReference type="Proteomes" id="UP001056837"/>
    </source>
</evidence>
<dbReference type="Gene3D" id="3.40.390.70">
    <property type="match status" value="1"/>
</dbReference>
<dbReference type="Proteomes" id="UP001056837">
    <property type="component" value="Chromosome"/>
</dbReference>
<sequence length="324" mass="36188">MKKINKLLLGIGVLGLICSSCTTKEEDLGSSNINISTPVLNETDKWLRDNYTTPYNIEVSYKWGPGKVDLNRYLHPPKIENVRPAMEAIKAVWVEPYSQLGGENFIKNIAPREILLVGGQNINPGGATSVLGLAESGMRIVFFEVDNQDYKNKDQLIQFIGTIQHEYIHILNQRIPFDEIAYRNITPSDYTGQWFEISDAEARELGFISAYARANEHEDFAEMINAMLSNSPTEYNDLINGIKKGIVDKAIQEAVAALGAGATPLQIQIATDAAITVATPEGDKVINLIKQKEAIVVKYYKDNFNIDLYELQELVAKNVDEFTK</sequence>
<accession>A0AAE9MNY4</accession>